<reference evidence="1 2" key="1">
    <citation type="submission" date="2021-01" db="EMBL/GenBank/DDBJ databases">
        <title>Whole genome shotgun sequence of Actinoplanes couchii NBRC 106145.</title>
        <authorList>
            <person name="Komaki H."/>
            <person name="Tamura T."/>
        </authorList>
    </citation>
    <scope>NUCLEOTIDE SEQUENCE [LARGE SCALE GENOMIC DNA]</scope>
    <source>
        <strain evidence="1 2">NBRC 106145</strain>
    </source>
</reference>
<sequence length="156" mass="16822">MTMLDEMSPASADLIFAALAYALENAGLSDAGFTPFAFSDSPKGRGLTRFLAGEGTDLQECLAAGRTALRVVEHDVTCVALAWDGYYTHEGRRSEAVFVEGYQIGHDRGVMLAQRYTRQGGTLSMEGSPVLIDEPVPLVQSRRGAVAFVDQETRSS</sequence>
<accession>A0ABQ3XSU3</accession>
<gene>
    <name evidence="1" type="ORF">Aco03nite_099920</name>
</gene>
<organism evidence="1 2">
    <name type="scientific">Actinoplanes couchii</name>
    <dbReference type="NCBI Taxonomy" id="403638"/>
    <lineage>
        <taxon>Bacteria</taxon>
        <taxon>Bacillati</taxon>
        <taxon>Actinomycetota</taxon>
        <taxon>Actinomycetes</taxon>
        <taxon>Micromonosporales</taxon>
        <taxon>Micromonosporaceae</taxon>
        <taxon>Actinoplanes</taxon>
    </lineage>
</organism>
<evidence type="ECO:0008006" key="3">
    <source>
        <dbReference type="Google" id="ProtNLM"/>
    </source>
</evidence>
<dbReference type="EMBL" id="BOMG01000130">
    <property type="protein sequence ID" value="GID61588.1"/>
    <property type="molecule type" value="Genomic_DNA"/>
</dbReference>
<dbReference type="Proteomes" id="UP000612282">
    <property type="component" value="Unassembled WGS sequence"/>
</dbReference>
<proteinExistence type="predicted"/>
<keyword evidence="2" id="KW-1185">Reference proteome</keyword>
<name>A0ABQ3XSU3_9ACTN</name>
<evidence type="ECO:0000313" key="2">
    <source>
        <dbReference type="Proteomes" id="UP000612282"/>
    </source>
</evidence>
<evidence type="ECO:0000313" key="1">
    <source>
        <dbReference type="EMBL" id="GID61588.1"/>
    </source>
</evidence>
<protein>
    <recommendedName>
        <fullName evidence="3">SnoaL-like domain-containing protein</fullName>
    </recommendedName>
</protein>
<comment type="caution">
    <text evidence="1">The sequence shown here is derived from an EMBL/GenBank/DDBJ whole genome shotgun (WGS) entry which is preliminary data.</text>
</comment>
<dbReference type="RefSeq" id="WP_203809701.1">
    <property type="nucleotide sequence ID" value="NZ_BAAAQE010000021.1"/>
</dbReference>